<reference evidence="1 2" key="1">
    <citation type="submission" date="2020-07" db="EMBL/GenBank/DDBJ databases">
        <title>Endozoicomonas sp. nov., isolated from sediment.</title>
        <authorList>
            <person name="Gu T."/>
        </authorList>
    </citation>
    <scope>NUCLEOTIDE SEQUENCE [LARGE SCALE GENOMIC DNA]</scope>
    <source>
        <strain evidence="1 2">SM1973</strain>
    </source>
</reference>
<evidence type="ECO:0000313" key="1">
    <source>
        <dbReference type="EMBL" id="NYZ68266.1"/>
    </source>
</evidence>
<comment type="caution">
    <text evidence="1">The sequence shown here is derived from an EMBL/GenBank/DDBJ whole genome shotgun (WGS) entry which is preliminary data.</text>
</comment>
<protein>
    <submittedName>
        <fullName evidence="1">SapC family protein</fullName>
    </submittedName>
</protein>
<dbReference type="Pfam" id="PF07277">
    <property type="entry name" value="SapC"/>
    <property type="match status" value="1"/>
</dbReference>
<dbReference type="InterPro" id="IPR010836">
    <property type="entry name" value="SapC"/>
</dbReference>
<keyword evidence="2" id="KW-1185">Reference proteome</keyword>
<evidence type="ECO:0000313" key="2">
    <source>
        <dbReference type="Proteomes" id="UP000569732"/>
    </source>
</evidence>
<sequence>MNQKKYAFYQHIVPLRAADHHQLELVENNQYGFAKSVNAVYLADIEFNQACKFYPIVFVQHEDQIQPSALLGLEHQVNLFVNDKGIWTVKYVPAYIRRYPFILADVPENNNELVVCIDDAAPMLTTAGDTEGKELFTEQGESSEYLQSKVDFLKHFQQASGSTQTFCQKLKTLDLFEPMNAQINMHKGDNLSLTGFMVVSKKKLQTLPESQLRELIVTNYMQLIYEHLSSLSNLSLLVDKTAALRTIRKAKQAKSESSKSNRSSKRS</sequence>
<organism evidence="1 2">
    <name type="scientific">Spartinivicinus marinus</name>
    <dbReference type="NCBI Taxonomy" id="2994442"/>
    <lineage>
        <taxon>Bacteria</taxon>
        <taxon>Pseudomonadati</taxon>
        <taxon>Pseudomonadota</taxon>
        <taxon>Gammaproteobacteria</taxon>
        <taxon>Oceanospirillales</taxon>
        <taxon>Zooshikellaceae</taxon>
        <taxon>Spartinivicinus</taxon>
    </lineage>
</organism>
<dbReference type="RefSeq" id="WP_180570284.1">
    <property type="nucleotide sequence ID" value="NZ_JACCKB010000038.1"/>
</dbReference>
<accession>A0A853IKP7</accession>
<dbReference type="Proteomes" id="UP000569732">
    <property type="component" value="Unassembled WGS sequence"/>
</dbReference>
<proteinExistence type="predicted"/>
<dbReference type="EMBL" id="JACCKB010000038">
    <property type="protein sequence ID" value="NYZ68266.1"/>
    <property type="molecule type" value="Genomic_DNA"/>
</dbReference>
<dbReference type="AlphaFoldDB" id="A0A853IKP7"/>
<gene>
    <name evidence="1" type="ORF">H0A36_19815</name>
</gene>
<name>A0A853IKP7_9GAMM</name>